<keyword evidence="1" id="KW-0479">Metal-binding</keyword>
<dbReference type="Gene3D" id="6.10.140.2220">
    <property type="match status" value="1"/>
</dbReference>
<sequence>MPLPCIAAVGGACYHCYSQPTELIKLQKCSGCHLVAYCNSVCQHANWPTHKRFCRAIAAFETYPFIHSLVPWVGVSTPDALVTQTKERAGYCMLQVGRDLTSNEMELLKLEPRCLYCARTDQLIRIEASLDLSIVLHSLVPCSTCRLSFACETHWELVHAEHTEMMCEGGYDGLPQCVLNQELLEDDEWNAKMLRLEPLPQYCAPLHTYRWIPARVTAAWKSLKDVTWAGKFQSQLESDFPTARGSSSVWLRRMSDILCMPMTVLYALECLNDDLAWKRKDVLTIHVIGAQMKELWNAICFENILHQLPAVKIVEVVLCGVLLESELGDDMRGGPYEINCCPDCMRRGQMRLNKYYDMHYQNLPQQLGARYNPPDLAIAFNSGASEPMYVEAWKLTIAFLVARGIPSVFTTYTHDEAIADSRLLLEAGARLVPGPGPSRNSWGSLLGKRDIGLPRRFYSDNMCLAGGFKGGA</sequence>
<reference evidence="6" key="1">
    <citation type="submission" date="2023-03" db="EMBL/GenBank/DDBJ databases">
        <title>Massive genome expansion in bonnet fungi (Mycena s.s.) driven by repeated elements and novel gene families across ecological guilds.</title>
        <authorList>
            <consortium name="Lawrence Berkeley National Laboratory"/>
            <person name="Harder C.B."/>
            <person name="Miyauchi S."/>
            <person name="Viragh M."/>
            <person name="Kuo A."/>
            <person name="Thoen E."/>
            <person name="Andreopoulos B."/>
            <person name="Lu D."/>
            <person name="Skrede I."/>
            <person name="Drula E."/>
            <person name="Henrissat B."/>
            <person name="Morin E."/>
            <person name="Kohler A."/>
            <person name="Barry K."/>
            <person name="LaButti K."/>
            <person name="Morin E."/>
            <person name="Salamov A."/>
            <person name="Lipzen A."/>
            <person name="Mereny Z."/>
            <person name="Hegedus B."/>
            <person name="Baldrian P."/>
            <person name="Stursova M."/>
            <person name="Weitz H."/>
            <person name="Taylor A."/>
            <person name="Grigoriev I.V."/>
            <person name="Nagy L.G."/>
            <person name="Martin F."/>
            <person name="Kauserud H."/>
        </authorList>
    </citation>
    <scope>NUCLEOTIDE SEQUENCE</scope>
    <source>
        <strain evidence="6">CBHHK067</strain>
    </source>
</reference>
<keyword evidence="2 4" id="KW-0863">Zinc-finger</keyword>
<dbReference type="EMBL" id="JARKIE010000035">
    <property type="protein sequence ID" value="KAJ7696227.1"/>
    <property type="molecule type" value="Genomic_DNA"/>
</dbReference>
<dbReference type="PANTHER" id="PTHR46920">
    <property type="match status" value="1"/>
</dbReference>
<dbReference type="PANTHER" id="PTHR46920:SF1">
    <property type="entry name" value="PROTEIN MSS51 HOMOLOG, MITOCHONDRIAL-RELATED"/>
    <property type="match status" value="1"/>
</dbReference>
<feature type="domain" description="MYND-type" evidence="5">
    <location>
        <begin position="13"/>
        <end position="54"/>
    </location>
</feature>
<evidence type="ECO:0000313" key="7">
    <source>
        <dbReference type="Proteomes" id="UP001221757"/>
    </source>
</evidence>
<evidence type="ECO:0000259" key="5">
    <source>
        <dbReference type="PROSITE" id="PS50865"/>
    </source>
</evidence>
<dbReference type="PROSITE" id="PS01360">
    <property type="entry name" value="ZF_MYND_1"/>
    <property type="match status" value="1"/>
</dbReference>
<protein>
    <recommendedName>
        <fullName evidence="5">MYND-type domain-containing protein</fullName>
    </recommendedName>
</protein>
<dbReference type="InterPro" id="IPR002893">
    <property type="entry name" value="Znf_MYND"/>
</dbReference>
<dbReference type="AlphaFoldDB" id="A0AAD7GI81"/>
<proteinExistence type="predicted"/>
<dbReference type="InterPro" id="IPR046824">
    <property type="entry name" value="Mss51-like_C"/>
</dbReference>
<dbReference type="InterPro" id="IPR052839">
    <property type="entry name" value="Mito_gene_expr_regulator"/>
</dbReference>
<gene>
    <name evidence="6" type="ORF">B0H17DRAFT_1053977</name>
</gene>
<dbReference type="Pfam" id="PF01753">
    <property type="entry name" value="zf-MYND"/>
    <property type="match status" value="1"/>
</dbReference>
<evidence type="ECO:0000256" key="2">
    <source>
        <dbReference type="ARBA" id="ARBA00022771"/>
    </source>
</evidence>
<keyword evidence="7" id="KW-1185">Reference proteome</keyword>
<organism evidence="6 7">
    <name type="scientific">Mycena rosella</name>
    <name type="common">Pink bonnet</name>
    <name type="synonym">Agaricus rosellus</name>
    <dbReference type="NCBI Taxonomy" id="1033263"/>
    <lineage>
        <taxon>Eukaryota</taxon>
        <taxon>Fungi</taxon>
        <taxon>Dikarya</taxon>
        <taxon>Basidiomycota</taxon>
        <taxon>Agaricomycotina</taxon>
        <taxon>Agaricomycetes</taxon>
        <taxon>Agaricomycetidae</taxon>
        <taxon>Agaricales</taxon>
        <taxon>Marasmiineae</taxon>
        <taxon>Mycenaceae</taxon>
        <taxon>Mycena</taxon>
    </lineage>
</organism>
<evidence type="ECO:0000256" key="1">
    <source>
        <dbReference type="ARBA" id="ARBA00022723"/>
    </source>
</evidence>
<dbReference type="Pfam" id="PF20179">
    <property type="entry name" value="MSS51_C"/>
    <property type="match status" value="1"/>
</dbReference>
<dbReference type="GO" id="GO:0008270">
    <property type="term" value="F:zinc ion binding"/>
    <property type="evidence" value="ECO:0007669"/>
    <property type="project" value="UniProtKB-KW"/>
</dbReference>
<dbReference type="Proteomes" id="UP001221757">
    <property type="component" value="Unassembled WGS sequence"/>
</dbReference>
<evidence type="ECO:0000256" key="3">
    <source>
        <dbReference type="ARBA" id="ARBA00022833"/>
    </source>
</evidence>
<accession>A0AAD7GI81</accession>
<keyword evidence="3" id="KW-0862">Zinc</keyword>
<dbReference type="PROSITE" id="PS50865">
    <property type="entry name" value="ZF_MYND_2"/>
    <property type="match status" value="1"/>
</dbReference>
<evidence type="ECO:0000313" key="6">
    <source>
        <dbReference type="EMBL" id="KAJ7696227.1"/>
    </source>
</evidence>
<name>A0AAD7GI81_MYCRO</name>
<comment type="caution">
    <text evidence="6">The sequence shown here is derived from an EMBL/GenBank/DDBJ whole genome shotgun (WGS) entry which is preliminary data.</text>
</comment>
<dbReference type="SUPFAM" id="SSF144232">
    <property type="entry name" value="HIT/MYND zinc finger-like"/>
    <property type="match status" value="1"/>
</dbReference>
<evidence type="ECO:0000256" key="4">
    <source>
        <dbReference type="PROSITE-ProRule" id="PRU00134"/>
    </source>
</evidence>